<protein>
    <recommendedName>
        <fullName evidence="7">Zn(2)-C6 fungal-type domain-containing protein</fullName>
    </recommendedName>
</protein>
<dbReference type="Pfam" id="PF11951">
    <property type="entry name" value="Fungal_trans_2"/>
    <property type="match status" value="1"/>
</dbReference>
<evidence type="ECO:0000256" key="4">
    <source>
        <dbReference type="ARBA" id="ARBA00023242"/>
    </source>
</evidence>
<evidence type="ECO:0000256" key="1">
    <source>
        <dbReference type="ARBA" id="ARBA00023015"/>
    </source>
</evidence>
<keyword evidence="4" id="KW-0539">Nucleus</keyword>
<evidence type="ECO:0000313" key="6">
    <source>
        <dbReference type="Proteomes" id="UP000190744"/>
    </source>
</evidence>
<proteinExistence type="predicted"/>
<dbReference type="InterPro" id="IPR053178">
    <property type="entry name" value="Osmoadaptation_assoc"/>
</dbReference>
<reference evidence="6" key="1">
    <citation type="submission" date="2015-09" db="EMBL/GenBank/DDBJ databases">
        <authorList>
            <person name="Fill T.P."/>
            <person name="Baretta J.F."/>
            <person name="de Almeida L.G."/>
            <person name="Rocha M."/>
            <person name="de Souza D.H."/>
            <person name="Malavazi I."/>
            <person name="Cerdeira L.T."/>
            <person name="Hong H."/>
            <person name="Samborskyy M."/>
            <person name="de Vasconcelos A.T."/>
            <person name="Leadlay P."/>
            <person name="Rodrigues-Filho E."/>
        </authorList>
    </citation>
    <scope>NUCLEOTIDE SEQUENCE [LARGE SCALE GENOMIC DNA]</scope>
    <source>
        <strain evidence="6">LaBioMMi 136</strain>
    </source>
</reference>
<name>A0A1S9RBM3_PENBI</name>
<dbReference type="InterPro" id="IPR021858">
    <property type="entry name" value="Fun_TF"/>
</dbReference>
<dbReference type="Proteomes" id="UP000190744">
    <property type="component" value="Unassembled WGS sequence"/>
</dbReference>
<sequence length="453" mass="50923">MSGKRQLGPLDQRRKVIRCEACAARKTRCAGGYPCEACVRMGKTCRKQSNEFSKAIFVLYTENEGTSIPAQVMENKETTYVDYFFAFLGRNHLGYRTEVILEVLLATVNNSTLLHSVVSAIGALDASRHGSCSTYTKAANPRTIAYKSYSCSIESLKSALMASGVSQRDDVLWATFFLGIFELMVDPSGDGWAKHMLYGTSRLLQAAGPNQAYSLSRKAFVEIFKIFEANRAVLYGESTMLSCFEWAPTYHMDCHTTLPDWDSLGPISSILVRISTFNNRFYDHIPRVTRFDISDPLLNQLGREADEIQNDIFDLYGEITHASLKNSPNIHFRQTLPYYHAMLIFLFNTFDYYRCWHLAHSPYLSANEISRHVDQILHQAGIILDSGGSGLLLIFPLRVAGTRAGTDVQRSTVLTLLDCIFKRGFIVASRIKDDLGQLWDWQGGSDFLPVGLE</sequence>
<evidence type="ECO:0008006" key="7">
    <source>
        <dbReference type="Google" id="ProtNLM"/>
    </source>
</evidence>
<evidence type="ECO:0000256" key="3">
    <source>
        <dbReference type="ARBA" id="ARBA00023163"/>
    </source>
</evidence>
<keyword evidence="3" id="KW-0804">Transcription</keyword>
<dbReference type="PANTHER" id="PTHR38111:SF2">
    <property type="entry name" value="FINGER DOMAIN PROTEIN, PUTATIVE (AFU_ORTHOLOGUE AFUA_1G01560)-RELATED"/>
    <property type="match status" value="1"/>
</dbReference>
<dbReference type="PANTHER" id="PTHR38111">
    <property type="entry name" value="ZN(2)-C6 FUNGAL-TYPE DOMAIN-CONTAINING PROTEIN-RELATED"/>
    <property type="match status" value="1"/>
</dbReference>
<gene>
    <name evidence="5" type="ORF">PEBR_37354</name>
</gene>
<dbReference type="EMBL" id="LJBN01000210">
    <property type="protein sequence ID" value="OOQ82801.1"/>
    <property type="molecule type" value="Genomic_DNA"/>
</dbReference>
<dbReference type="SUPFAM" id="SSF57701">
    <property type="entry name" value="Zn2/Cys6 DNA-binding domain"/>
    <property type="match status" value="1"/>
</dbReference>
<keyword evidence="1" id="KW-0805">Transcription regulation</keyword>
<accession>A0A1S9RBM3</accession>
<dbReference type="InterPro" id="IPR036864">
    <property type="entry name" value="Zn2-C6_fun-type_DNA-bd_sf"/>
</dbReference>
<organism evidence="5 6">
    <name type="scientific">Penicillium brasilianum</name>
    <dbReference type="NCBI Taxonomy" id="104259"/>
    <lineage>
        <taxon>Eukaryota</taxon>
        <taxon>Fungi</taxon>
        <taxon>Dikarya</taxon>
        <taxon>Ascomycota</taxon>
        <taxon>Pezizomycotina</taxon>
        <taxon>Eurotiomycetes</taxon>
        <taxon>Eurotiomycetidae</taxon>
        <taxon>Eurotiales</taxon>
        <taxon>Aspergillaceae</taxon>
        <taxon>Penicillium</taxon>
    </lineage>
</organism>
<evidence type="ECO:0000313" key="5">
    <source>
        <dbReference type="EMBL" id="OOQ82801.1"/>
    </source>
</evidence>
<comment type="caution">
    <text evidence="5">The sequence shown here is derived from an EMBL/GenBank/DDBJ whole genome shotgun (WGS) entry which is preliminary data.</text>
</comment>
<dbReference type="GO" id="GO:0000981">
    <property type="term" value="F:DNA-binding transcription factor activity, RNA polymerase II-specific"/>
    <property type="evidence" value="ECO:0007669"/>
    <property type="project" value="InterPro"/>
</dbReference>
<dbReference type="Gene3D" id="4.10.240.10">
    <property type="entry name" value="Zn(2)-C6 fungal-type DNA-binding domain"/>
    <property type="match status" value="1"/>
</dbReference>
<dbReference type="GO" id="GO:0008270">
    <property type="term" value="F:zinc ion binding"/>
    <property type="evidence" value="ECO:0007669"/>
    <property type="project" value="InterPro"/>
</dbReference>
<evidence type="ECO:0000256" key="2">
    <source>
        <dbReference type="ARBA" id="ARBA00023125"/>
    </source>
</evidence>
<dbReference type="GO" id="GO:0003677">
    <property type="term" value="F:DNA binding"/>
    <property type="evidence" value="ECO:0007669"/>
    <property type="project" value="UniProtKB-KW"/>
</dbReference>
<dbReference type="AlphaFoldDB" id="A0A1S9RBM3"/>
<keyword evidence="2" id="KW-0238">DNA-binding</keyword>